<evidence type="ECO:0000313" key="1">
    <source>
        <dbReference type="EMBL" id="XRI77743.1"/>
    </source>
</evidence>
<sequence length="374" mass="40362">MAMTRIHRQLSRDTLFFLLVTCAVVLGLLAIGQLAQFLNQVAAGQLPLSVVLQFLGLAVPTLLVTVLPLAFFFGVYLTFNRLYRSNEMVAIRGAGQGLTGLLWPIAWIAIPVIILELLLALWWAPASQRHLQAESSRLANAAAEALLQPGTFTVLPSGRVIYVGKAITSGAHRFQEIFLASTAPGSQDLATAAYGEVKPEVGGALTLVLVNGQRYLGEPGQAGFKVLAFSRYRVSLGAQTQPGAQTGGVDWGSAPLAQLWRNRAGPDARFAVTELEWRLVWPLALPLLALLAIPLAYTEPRGGGRAAGLLLGILFLLLINNLLIFVKDRMESGMLALFPGFLLVLLLLLTIAVYGFARRARDLPLLPSLRRGGR</sequence>
<gene>
    <name evidence="1" type="primary">lptF</name>
    <name evidence="1" type="ORF">EC580_003440</name>
</gene>
<organism evidence="1 2">
    <name type="scientific">Acidithiobacillus sulfuriphilus</name>
    <dbReference type="NCBI Taxonomy" id="1867749"/>
    <lineage>
        <taxon>Bacteria</taxon>
        <taxon>Pseudomonadati</taxon>
        <taxon>Pseudomonadota</taxon>
        <taxon>Acidithiobacillia</taxon>
        <taxon>Acidithiobacillales</taxon>
        <taxon>Acidithiobacillaceae</taxon>
        <taxon>Acidithiobacillus</taxon>
    </lineage>
</organism>
<dbReference type="EMBL" id="CP127527">
    <property type="protein sequence ID" value="XRI77743.1"/>
    <property type="molecule type" value="Genomic_DNA"/>
</dbReference>
<dbReference type="Proteomes" id="UP000271650">
    <property type="component" value="Chromosome"/>
</dbReference>
<name>A0ACD5HSL1_9PROT</name>
<protein>
    <submittedName>
        <fullName evidence="1">LPS export ABC transporter permease LptF</fullName>
    </submittedName>
</protein>
<reference evidence="1 2" key="1">
    <citation type="journal article" date="2019" name="Int. J. Syst. Evol. Microbiol.">
        <title>Acidithiobacillus sulfuriphilus sp. nov.: an extremely acidophilic sulfur-oxidizing chemolithotroph isolated from a neutral pH environment.</title>
        <authorList>
            <person name="Falagan C."/>
            <person name="Moya-Beltran A."/>
            <person name="Castro M."/>
            <person name="Quatrini R."/>
            <person name="Johnson D.B."/>
        </authorList>
    </citation>
    <scope>NUCLEOTIDE SEQUENCE [LARGE SCALE GENOMIC DNA]</scope>
    <source>
        <strain evidence="1 2">CJ-2</strain>
    </source>
</reference>
<proteinExistence type="predicted"/>
<accession>A0ACD5HSL1</accession>
<evidence type="ECO:0000313" key="2">
    <source>
        <dbReference type="Proteomes" id="UP000271650"/>
    </source>
</evidence>
<keyword evidence="2" id="KW-1185">Reference proteome</keyword>